<name>A0A252AKT2_9PROT</name>
<comment type="caution">
    <text evidence="1">The sequence shown here is derived from an EMBL/GenBank/DDBJ whole genome shotgun (WGS) entry which is preliminary data.</text>
</comment>
<proteinExistence type="predicted"/>
<gene>
    <name evidence="1" type="ORF">HK17_14205</name>
</gene>
<dbReference type="AlphaFoldDB" id="A0A252AKT2"/>
<accession>A0A252AKT2</accession>
<dbReference type="EMBL" id="JOPA01000054">
    <property type="protein sequence ID" value="OUI90176.1"/>
    <property type="molecule type" value="Genomic_DNA"/>
</dbReference>
<sequence>MTKFNIERRFDIRARTVFDVSETIIKIEAAGGAENALCSQEIGRSASFRSMDEAEEYVRLLEVGC</sequence>
<dbReference type="RefSeq" id="WP_086660112.1">
    <property type="nucleotide sequence ID" value="NZ_JBJJWX010000023.1"/>
</dbReference>
<evidence type="ECO:0000313" key="2">
    <source>
        <dbReference type="Proteomes" id="UP000194641"/>
    </source>
</evidence>
<protein>
    <submittedName>
        <fullName evidence="1">Uncharacterized protein</fullName>
    </submittedName>
</protein>
<dbReference type="Proteomes" id="UP000194641">
    <property type="component" value="Unassembled WGS sequence"/>
</dbReference>
<evidence type="ECO:0000313" key="1">
    <source>
        <dbReference type="EMBL" id="OUI90176.1"/>
    </source>
</evidence>
<reference evidence="2" key="1">
    <citation type="submission" date="2014-06" db="EMBL/GenBank/DDBJ databases">
        <authorList>
            <person name="Winans N.J."/>
            <person name="Newell P.D."/>
            <person name="Douglas A.E."/>
        </authorList>
    </citation>
    <scope>NUCLEOTIDE SEQUENCE [LARGE SCALE GENOMIC DNA]</scope>
</reference>
<organism evidence="1 2">
    <name type="scientific">Acetobacter indonesiensis</name>
    <dbReference type="NCBI Taxonomy" id="104101"/>
    <lineage>
        <taxon>Bacteria</taxon>
        <taxon>Pseudomonadati</taxon>
        <taxon>Pseudomonadota</taxon>
        <taxon>Alphaproteobacteria</taxon>
        <taxon>Acetobacterales</taxon>
        <taxon>Acetobacteraceae</taxon>
        <taxon>Acetobacter</taxon>
    </lineage>
</organism>